<sequence length="777" mass="85649">MDMDMGDMSGGMSMGDGVPTLFHMQKMYWAFIGATIGFATLVHMGEKALCWQRLHAASKQDPTPAKPRSPALVAVATATAIIREISNATMAMFKIRGRTFRSAPLGRICLVLAYFVLLVVLCFYRLQPSNPWQYEDVAYRCAYISVAQLPLIFLLAGKNNIVGWMTGLSYERINWLHRWVARCLLFTTTLHMGYFFTDWARYDYILIKLRTDSMTQTGISAWAILVWIVLSSFAPIRGLSYELFVLQHLISFVAFITMVMLHADADVHVYIWIPVGLFFFDRITRALYVLYTNLAIFHPKARREGNQSRFWACKASFTPVSQRTTRVTIQNPPIQWKAGQHVFLSCHSIVPLQSHPFTVASLPEDGKMEFLIRAGNGGTKAFFHHAEKHHQQLPTTEAEISMPKHKSVAIEGPYGRIRPLRQFDTVVLLAGSTGATFTVPLMREIVSAWRRNNNNNSDSSDSSRQKRGFLLPDGIVTRHIRFVWVIKARDQLDWLWKQLITAIDDVRQLRHQGIDVELDMSIYITCDDSLTSDQQGGVLPPASARNSLPPPYGVVEEVHTAKPEKDEKKSDPMFGSAEKAEVRELDSLSMASSHQGPSSGRPTCGPNGTCCCTATIEDEDAIDNADAPVCTCNCGAAAASLPEPTGPAPPSSSGTDKPHSSSPPPLSPSSDGTAAVQDFEKAQLAKEIGPRPDSASSSLASPTSPTSIPLFSGRPSPRTIIRKSLEQAFGESAVVVCGPCGLVDDVRHSVVSLSDERAVHKGSGAQGIYLHTEAFGY</sequence>
<dbReference type="OMA" id="FVWVIKS"/>
<dbReference type="InterPro" id="IPR013121">
    <property type="entry name" value="Fe_red_NAD-bd_6"/>
</dbReference>
<dbReference type="InterPro" id="IPR013130">
    <property type="entry name" value="Fe3_Rdtase_TM_dom"/>
</dbReference>
<dbReference type="GO" id="GO:0006879">
    <property type="term" value="P:intracellular iron ion homeostasis"/>
    <property type="evidence" value="ECO:0007669"/>
    <property type="project" value="TreeGrafter"/>
</dbReference>
<feature type="transmembrane region" description="Helical" evidence="15">
    <location>
        <begin position="105"/>
        <end position="126"/>
    </location>
</feature>
<feature type="transmembrane region" description="Helical" evidence="15">
    <location>
        <begin position="217"/>
        <end position="236"/>
    </location>
</feature>
<evidence type="ECO:0000256" key="10">
    <source>
        <dbReference type="ARBA" id="ARBA00023065"/>
    </source>
</evidence>
<dbReference type="InterPro" id="IPR051410">
    <property type="entry name" value="Ferric/Cupric_Reductase"/>
</dbReference>
<evidence type="ECO:0000313" key="17">
    <source>
        <dbReference type="EMBL" id="KZF20844.1"/>
    </source>
</evidence>
<proteinExistence type="inferred from homology"/>
<dbReference type="OrthoDB" id="3944240at2759"/>
<keyword evidence="4" id="KW-0813">Transport</keyword>
<keyword evidence="11 15" id="KW-0472">Membrane</keyword>
<dbReference type="SFLD" id="SFLDS00052">
    <property type="entry name" value="Ferric_Reductase_Domain"/>
    <property type="match status" value="1"/>
</dbReference>
<dbReference type="PANTHER" id="PTHR32361:SF9">
    <property type="entry name" value="FERRIC REDUCTASE TRANSMEMBRANE COMPONENT 3-RELATED"/>
    <property type="match status" value="1"/>
</dbReference>
<dbReference type="SFLD" id="SFLDG01168">
    <property type="entry name" value="Ferric_reductase_subgroup_(FRE"/>
    <property type="match status" value="1"/>
</dbReference>
<name>A0A165FD48_XYLHT</name>
<evidence type="ECO:0000256" key="11">
    <source>
        <dbReference type="ARBA" id="ARBA00023136"/>
    </source>
</evidence>
<evidence type="ECO:0000256" key="4">
    <source>
        <dbReference type="ARBA" id="ARBA00022448"/>
    </source>
</evidence>
<comment type="similarity">
    <text evidence="2">Belongs to the ferric reductase (FRE) family.</text>
</comment>
<evidence type="ECO:0000256" key="7">
    <source>
        <dbReference type="ARBA" id="ARBA00022982"/>
    </source>
</evidence>
<dbReference type="Pfam" id="PF01794">
    <property type="entry name" value="Ferric_reduct"/>
    <property type="match status" value="1"/>
</dbReference>
<evidence type="ECO:0000256" key="2">
    <source>
        <dbReference type="ARBA" id="ARBA00006278"/>
    </source>
</evidence>
<keyword evidence="6 15" id="KW-0812">Transmembrane</keyword>
<dbReference type="AlphaFoldDB" id="A0A165FD48"/>
<comment type="catalytic activity">
    <reaction evidence="13">
        <text>2 a Fe(II)-siderophore + NADP(+) + H(+) = 2 a Fe(III)-siderophore + NADPH</text>
        <dbReference type="Rhea" id="RHEA:28795"/>
        <dbReference type="Rhea" id="RHEA-COMP:11342"/>
        <dbReference type="Rhea" id="RHEA-COMP:11344"/>
        <dbReference type="ChEBI" id="CHEBI:15378"/>
        <dbReference type="ChEBI" id="CHEBI:29033"/>
        <dbReference type="ChEBI" id="CHEBI:29034"/>
        <dbReference type="ChEBI" id="CHEBI:57783"/>
        <dbReference type="ChEBI" id="CHEBI:58349"/>
        <dbReference type="EC" id="1.16.1.9"/>
    </reaction>
</comment>
<feature type="transmembrane region" description="Helical" evidence="15">
    <location>
        <begin position="243"/>
        <end position="263"/>
    </location>
</feature>
<keyword evidence="7" id="KW-0249">Electron transport</keyword>
<dbReference type="Gene3D" id="3.40.50.80">
    <property type="entry name" value="Nucleotide-binding domain of ferredoxin-NADP reductase (FNR) module"/>
    <property type="match status" value="2"/>
</dbReference>
<dbReference type="InterPro" id="IPR017927">
    <property type="entry name" value="FAD-bd_FR_type"/>
</dbReference>
<evidence type="ECO:0000256" key="9">
    <source>
        <dbReference type="ARBA" id="ARBA00023002"/>
    </source>
</evidence>
<comment type="subcellular location">
    <subcellularLocation>
        <location evidence="1">Cell membrane</location>
        <topology evidence="1">Multi-pass membrane protein</topology>
    </subcellularLocation>
</comment>
<feature type="domain" description="FAD-binding FR-type" evidence="16">
    <location>
        <begin position="307"/>
        <end position="420"/>
    </location>
</feature>
<dbReference type="PROSITE" id="PS51384">
    <property type="entry name" value="FAD_FR"/>
    <property type="match status" value="1"/>
</dbReference>
<evidence type="ECO:0000256" key="1">
    <source>
        <dbReference type="ARBA" id="ARBA00004651"/>
    </source>
</evidence>
<feature type="region of interest" description="Disordered" evidence="14">
    <location>
        <begin position="534"/>
        <end position="553"/>
    </location>
</feature>
<feature type="transmembrane region" description="Helical" evidence="15">
    <location>
        <begin position="269"/>
        <end position="291"/>
    </location>
</feature>
<evidence type="ECO:0000256" key="5">
    <source>
        <dbReference type="ARBA" id="ARBA00022475"/>
    </source>
</evidence>
<gene>
    <name evidence="17" type="ORF">L228DRAFT_249662</name>
</gene>
<dbReference type="EC" id="1.16.1.9" evidence="3"/>
<accession>A0A165FD48</accession>
<evidence type="ECO:0000256" key="15">
    <source>
        <dbReference type="SAM" id="Phobius"/>
    </source>
</evidence>
<dbReference type="InterPro" id="IPR039261">
    <property type="entry name" value="FNR_nucleotide-bd"/>
</dbReference>
<keyword evidence="12" id="KW-0325">Glycoprotein</keyword>
<dbReference type="Gene3D" id="2.40.30.10">
    <property type="entry name" value="Translation factors"/>
    <property type="match status" value="1"/>
</dbReference>
<evidence type="ECO:0000256" key="6">
    <source>
        <dbReference type="ARBA" id="ARBA00022692"/>
    </source>
</evidence>
<feature type="region of interest" description="Disordered" evidence="14">
    <location>
        <begin position="686"/>
        <end position="715"/>
    </location>
</feature>
<dbReference type="InterPro" id="IPR017938">
    <property type="entry name" value="Riboflavin_synthase-like_b-brl"/>
</dbReference>
<keyword evidence="18" id="KW-1185">Reference proteome</keyword>
<evidence type="ECO:0000259" key="16">
    <source>
        <dbReference type="PROSITE" id="PS51384"/>
    </source>
</evidence>
<feature type="region of interest" description="Disordered" evidence="14">
    <location>
        <begin position="642"/>
        <end position="674"/>
    </location>
</feature>
<dbReference type="InParanoid" id="A0A165FD48"/>
<dbReference type="Pfam" id="PF08030">
    <property type="entry name" value="NAD_binding_6"/>
    <property type="match status" value="1"/>
</dbReference>
<feature type="compositionally biased region" description="Low complexity" evidence="14">
    <location>
        <begin position="694"/>
        <end position="707"/>
    </location>
</feature>
<protein>
    <recommendedName>
        <fullName evidence="3">ferric-chelate reductase (NADPH)</fullName>
        <ecNumber evidence="3">1.16.1.9</ecNumber>
    </recommendedName>
</protein>
<keyword evidence="9" id="KW-0560">Oxidoreductase</keyword>
<dbReference type="InterPro" id="IPR013112">
    <property type="entry name" value="FAD-bd_8"/>
</dbReference>
<evidence type="ECO:0000256" key="13">
    <source>
        <dbReference type="ARBA" id="ARBA00048483"/>
    </source>
</evidence>
<feature type="transmembrane region" description="Helical" evidence="15">
    <location>
        <begin position="138"/>
        <end position="158"/>
    </location>
</feature>
<evidence type="ECO:0000313" key="18">
    <source>
        <dbReference type="Proteomes" id="UP000076632"/>
    </source>
</evidence>
<evidence type="ECO:0000256" key="3">
    <source>
        <dbReference type="ARBA" id="ARBA00012668"/>
    </source>
</evidence>
<keyword evidence="5" id="KW-1003">Cell membrane</keyword>
<evidence type="ECO:0000256" key="12">
    <source>
        <dbReference type="ARBA" id="ARBA00023180"/>
    </source>
</evidence>
<dbReference type="GO" id="GO:0052851">
    <property type="term" value="F:ferric-chelate reductase (NADPH) activity"/>
    <property type="evidence" value="ECO:0007669"/>
    <property type="project" value="UniProtKB-EC"/>
</dbReference>
<dbReference type="PANTHER" id="PTHR32361">
    <property type="entry name" value="FERRIC/CUPRIC REDUCTASE TRANSMEMBRANE COMPONENT"/>
    <property type="match status" value="1"/>
</dbReference>
<dbReference type="CDD" id="cd06186">
    <property type="entry name" value="NOX_Duox_like_FAD_NADP"/>
    <property type="match status" value="1"/>
</dbReference>
<evidence type="ECO:0000256" key="14">
    <source>
        <dbReference type="SAM" id="MobiDB-lite"/>
    </source>
</evidence>
<dbReference type="GO" id="GO:0005886">
    <property type="term" value="C:plasma membrane"/>
    <property type="evidence" value="ECO:0007669"/>
    <property type="project" value="UniProtKB-SubCell"/>
</dbReference>
<dbReference type="STRING" id="1328760.A0A165FD48"/>
<dbReference type="GeneID" id="28898275"/>
<dbReference type="SUPFAM" id="SSF63380">
    <property type="entry name" value="Riboflavin synthase domain-like"/>
    <property type="match status" value="1"/>
</dbReference>
<organism evidence="17 18">
    <name type="scientific">Xylona heveae (strain CBS 132557 / TC161)</name>
    <dbReference type="NCBI Taxonomy" id="1328760"/>
    <lineage>
        <taxon>Eukaryota</taxon>
        <taxon>Fungi</taxon>
        <taxon>Dikarya</taxon>
        <taxon>Ascomycota</taxon>
        <taxon>Pezizomycotina</taxon>
        <taxon>Xylonomycetes</taxon>
        <taxon>Xylonales</taxon>
        <taxon>Xylonaceae</taxon>
        <taxon>Xylona</taxon>
    </lineage>
</organism>
<evidence type="ECO:0000256" key="8">
    <source>
        <dbReference type="ARBA" id="ARBA00022989"/>
    </source>
</evidence>
<dbReference type="Proteomes" id="UP000076632">
    <property type="component" value="Unassembled WGS sequence"/>
</dbReference>
<dbReference type="Pfam" id="PF08022">
    <property type="entry name" value="FAD_binding_8"/>
    <property type="match status" value="1"/>
</dbReference>
<dbReference type="GO" id="GO:0015677">
    <property type="term" value="P:copper ion import"/>
    <property type="evidence" value="ECO:0007669"/>
    <property type="project" value="TreeGrafter"/>
</dbReference>
<keyword evidence="8 15" id="KW-1133">Transmembrane helix</keyword>
<dbReference type="EMBL" id="KV407462">
    <property type="protein sequence ID" value="KZF20844.1"/>
    <property type="molecule type" value="Genomic_DNA"/>
</dbReference>
<keyword evidence="10" id="KW-0406">Ion transport</keyword>
<reference evidence="17 18" key="1">
    <citation type="journal article" date="2016" name="Fungal Biol.">
        <title>The genome of Xylona heveae provides a window into fungal endophytism.</title>
        <authorList>
            <person name="Gazis R."/>
            <person name="Kuo A."/>
            <person name="Riley R."/>
            <person name="LaButti K."/>
            <person name="Lipzen A."/>
            <person name="Lin J."/>
            <person name="Amirebrahimi M."/>
            <person name="Hesse C.N."/>
            <person name="Spatafora J.W."/>
            <person name="Henrissat B."/>
            <person name="Hainaut M."/>
            <person name="Grigoriev I.V."/>
            <person name="Hibbett D.S."/>
        </authorList>
    </citation>
    <scope>NUCLEOTIDE SEQUENCE [LARGE SCALE GENOMIC DNA]</scope>
    <source>
        <strain evidence="17 18">TC161</strain>
    </source>
</reference>
<dbReference type="GO" id="GO:0006826">
    <property type="term" value="P:iron ion transport"/>
    <property type="evidence" value="ECO:0007669"/>
    <property type="project" value="TreeGrafter"/>
</dbReference>
<dbReference type="RefSeq" id="XP_018186399.1">
    <property type="nucleotide sequence ID" value="XM_018333138.1"/>
</dbReference>